<proteinExistence type="predicted"/>
<dbReference type="AlphaFoldDB" id="A0A077PVM0"/>
<protein>
    <submittedName>
        <fullName evidence="1">Uncharacterized protein</fullName>
    </submittedName>
</protein>
<organism evidence="1">
    <name type="scientific">Xenorhabdus bovienii str. kraussei Becker Underwood</name>
    <dbReference type="NCBI Taxonomy" id="1398204"/>
    <lineage>
        <taxon>Bacteria</taxon>
        <taxon>Pseudomonadati</taxon>
        <taxon>Pseudomonadota</taxon>
        <taxon>Gammaproteobacteria</taxon>
        <taxon>Enterobacterales</taxon>
        <taxon>Morganellaceae</taxon>
        <taxon>Xenorhabdus</taxon>
    </lineage>
</organism>
<reference evidence="1" key="1">
    <citation type="submission" date="2013-07" db="EMBL/GenBank/DDBJ databases">
        <title>Sub-species coevolution in mutualistic symbiosis.</title>
        <authorList>
            <person name="Murfin K."/>
            <person name="Klassen J."/>
            <person name="Lee M."/>
            <person name="Forst S."/>
            <person name="Stock P."/>
            <person name="Goodrich-Blair H."/>
        </authorList>
    </citation>
    <scope>NUCLEOTIDE SEQUENCE [LARGE SCALE GENOMIC DNA]</scope>
    <source>
        <strain evidence="1">Kraussei Becker Underwood</strain>
    </source>
</reference>
<accession>A0A077PVM0</accession>
<sequence>MNSPCTVGVIAKDAGYFVVTKAEFGDCRTFGFVVGDEGAIGVDYDDGGTQSDKPVVITPAVLP</sequence>
<dbReference type="Proteomes" id="UP000028493">
    <property type="component" value="Unassembled WGS sequence"/>
</dbReference>
<comment type="caution">
    <text evidence="1">The sequence shown here is derived from an EMBL/GenBank/DDBJ whole genome shotgun (WGS) entry which is preliminary data.</text>
</comment>
<gene>
    <name evidence="1" type="ORF">XBKB1_3000065</name>
</gene>
<dbReference type="HOGENOM" id="CLU_2884918_0_0_6"/>
<dbReference type="EMBL" id="CBSZ010000225">
    <property type="protein sequence ID" value="CDH24737.1"/>
    <property type="molecule type" value="Genomic_DNA"/>
</dbReference>
<evidence type="ECO:0000313" key="1">
    <source>
        <dbReference type="EMBL" id="CDH24737.1"/>
    </source>
</evidence>
<name>A0A077PVM0_XENBV</name>